<dbReference type="CDD" id="cd11886">
    <property type="entry name" value="SH3_BOI"/>
    <property type="match status" value="1"/>
</dbReference>
<feature type="region of interest" description="Disordered" evidence="4">
    <location>
        <begin position="631"/>
        <end position="660"/>
    </location>
</feature>
<dbReference type="GO" id="GO:0001881">
    <property type="term" value="P:receptor recycling"/>
    <property type="evidence" value="ECO:0000318"/>
    <property type="project" value="GO_Central"/>
</dbReference>
<proteinExistence type="predicted"/>
<feature type="compositionally biased region" description="Pro residues" evidence="4">
    <location>
        <begin position="377"/>
        <end position="390"/>
    </location>
</feature>
<dbReference type="PANTHER" id="PTHR22902">
    <property type="entry name" value="SESQUIPEDALIAN"/>
    <property type="match status" value="1"/>
</dbReference>
<keyword evidence="9" id="KW-1185">Reference proteome</keyword>
<evidence type="ECO:0000256" key="4">
    <source>
        <dbReference type="SAM" id="MobiDB-lite"/>
    </source>
</evidence>
<dbReference type="SMART" id="SM00454">
    <property type="entry name" value="SAM"/>
    <property type="match status" value="1"/>
</dbReference>
<keyword evidence="1 3" id="KW-0728">SH3 domain</keyword>
<dbReference type="Gene3D" id="2.30.29.30">
    <property type="entry name" value="Pleckstrin-homology domain (PH domain)/Phosphotyrosine-binding domain (PTB)"/>
    <property type="match status" value="1"/>
</dbReference>
<dbReference type="Pfam" id="PF00018">
    <property type="entry name" value="SH3_1"/>
    <property type="match status" value="1"/>
</dbReference>
<dbReference type="PANTHER" id="PTHR22902:SF27">
    <property type="entry name" value="PLECKSTRIN HOMOLOGY DOMAIN-CONTAINING FAMILY A MEMBER 3"/>
    <property type="match status" value="1"/>
</dbReference>
<sequence length="984" mass="107765">MSFSFKKALKLTGMEQGDDSTAAEERPRYGTYIAINEYSKRMEDELDMKPGDKIEVITDDQEYNDGWYFGRNLRTGEEGLYPKLFTQELSVERTPSLMRAKSTRRAHSPMSSAPASRNDSNSELPGHMVETAATIRFPPKLPGEGRAISVKSTMSDIDKALEELRGESMGALHFADDVSEVSKPPTSGNTTLNYANSSFPTSNDTSTSNNGHPDEQELNPADAELWTPEQVTAYLLSTGFDEESSNKFQEHKISGAILLELELAHLKELEINSFGTRFEIFKEIEAIKETVAKASTSQTKANGEGQKTGGQLMPAAPVSQDHALAGQNLRQNIKDAASLGKAVPQQVLYQAPSSPELAIYSGTPTDDTFMSPRKAPEPPSYPSPVQPPKSPSVTLLRHISNSSSLLQNQARNQHITIYEHGPQTLNSPASYTSSRKQSIPQVFMQPAVDEQPDGPDLGNPYSNPGISPMQRTFERAIPEESIRARHKKTKSGGSFVELFNRISMLSSPNDYEGLGAQDSLAVPAPTGRPSSSIYGHSRNVSASTNKRASIAGEFEHKHRRNSSILSFLNREKDVVAPQAKPELVKHGSLSSLRIDTTRNAHIDDANPVIATQQTPASRLSEFYSPGRVSQDVAQTADGSSDIDFRASSERRSTGLKEPRSPIGAFFDARDDLSSNNSATAIDKNAKNSSKRTLGDAVKGKRRGNNVKPISKKQTSAFMEGIRNVTVNDAVQDAACSGWMSKKGAGTMGVWKNRFFVLHGTRLSYFANTTDNRERGLIDITSHRVLPAKEDDKFVALYAASIGRGRYCFKLVPPAPGSKKGLTFTQPRVHYFAVETREEMRTWMAALMKATIDIDTSVPVISSCATPTVSLSRAQEMFAQAMEETSKRDEMLNQADSAEVYWDQHHRNGGEETLNVSKSMTSIPLQAQNSLIKSAVHSQATAIPDSPASNATKSSNYGFSFENPNANGNANEYYGLDPKYMGEKI</sequence>
<dbReference type="Proteomes" id="UP000000591">
    <property type="component" value="Chromosome VII"/>
</dbReference>
<dbReference type="GO" id="GO:0005802">
    <property type="term" value="C:trans-Golgi network"/>
    <property type="evidence" value="ECO:0000318"/>
    <property type="project" value="GO_Central"/>
</dbReference>
<feature type="compositionally biased region" description="Polar residues" evidence="4">
    <location>
        <begin position="109"/>
        <end position="123"/>
    </location>
</feature>
<dbReference type="FunFam" id="2.30.30.40:FF:000259">
    <property type="entry name" value="Protein BOI2"/>
    <property type="match status" value="1"/>
</dbReference>
<dbReference type="GO" id="GO:0055037">
    <property type="term" value="C:recycling endosome"/>
    <property type="evidence" value="ECO:0000318"/>
    <property type="project" value="GO_Central"/>
</dbReference>
<dbReference type="Gene3D" id="2.30.30.40">
    <property type="entry name" value="SH3 Domains"/>
    <property type="match status" value="1"/>
</dbReference>
<dbReference type="Gene3D" id="1.10.150.50">
    <property type="entry name" value="Transcription Factor, Ets-1"/>
    <property type="match status" value="1"/>
</dbReference>
<dbReference type="PROSITE" id="PS50105">
    <property type="entry name" value="SAM_DOMAIN"/>
    <property type="match status" value="1"/>
</dbReference>
<feature type="domain" description="SH3" evidence="5">
    <location>
        <begin position="27"/>
        <end position="91"/>
    </location>
</feature>
<name>Q751J9_EREGS</name>
<dbReference type="SUPFAM" id="SSF47769">
    <property type="entry name" value="SAM/Pointed domain"/>
    <property type="match status" value="1"/>
</dbReference>
<feature type="region of interest" description="Disordered" evidence="4">
    <location>
        <begin position="176"/>
        <end position="218"/>
    </location>
</feature>
<dbReference type="SMART" id="SM00233">
    <property type="entry name" value="PH"/>
    <property type="match status" value="1"/>
</dbReference>
<organism evidence="8 9">
    <name type="scientific">Eremothecium gossypii (strain ATCC 10895 / CBS 109.51 / FGSC 9923 / NRRL Y-1056)</name>
    <name type="common">Yeast</name>
    <name type="synonym">Ashbya gossypii</name>
    <dbReference type="NCBI Taxonomy" id="284811"/>
    <lineage>
        <taxon>Eukaryota</taxon>
        <taxon>Fungi</taxon>
        <taxon>Dikarya</taxon>
        <taxon>Ascomycota</taxon>
        <taxon>Saccharomycotina</taxon>
        <taxon>Saccharomycetes</taxon>
        <taxon>Saccharomycetales</taxon>
        <taxon>Saccharomycetaceae</taxon>
        <taxon>Eremothecium</taxon>
    </lineage>
</organism>
<dbReference type="SMART" id="SM00326">
    <property type="entry name" value="SH3"/>
    <property type="match status" value="1"/>
</dbReference>
<dbReference type="CDD" id="cd09535">
    <property type="entry name" value="SAM_BOI-like_fungal"/>
    <property type="match status" value="1"/>
</dbReference>
<dbReference type="HOGENOM" id="CLU_003845_0_0_1"/>
<dbReference type="KEGG" id="ago:AGOS_AGL293C"/>
<keyword evidence="2" id="KW-0597">Phosphoprotein</keyword>
<dbReference type="eggNOG" id="ENOG502QPMX">
    <property type="taxonomic scope" value="Eukaryota"/>
</dbReference>
<dbReference type="PROSITE" id="PS50003">
    <property type="entry name" value="PH_DOMAIN"/>
    <property type="match status" value="1"/>
</dbReference>
<evidence type="ECO:0000313" key="8">
    <source>
        <dbReference type="EMBL" id="AAS54198.1"/>
    </source>
</evidence>
<feature type="compositionally biased region" description="Basic and acidic residues" evidence="4">
    <location>
        <begin position="642"/>
        <end position="659"/>
    </location>
</feature>
<dbReference type="SUPFAM" id="SSF50729">
    <property type="entry name" value="PH domain-like"/>
    <property type="match status" value="1"/>
</dbReference>
<dbReference type="SUPFAM" id="SSF50044">
    <property type="entry name" value="SH3-domain"/>
    <property type="match status" value="1"/>
</dbReference>
<evidence type="ECO:0000256" key="1">
    <source>
        <dbReference type="ARBA" id="ARBA00022443"/>
    </source>
</evidence>
<dbReference type="InterPro" id="IPR036028">
    <property type="entry name" value="SH3-like_dom_sf"/>
</dbReference>
<dbReference type="InterPro" id="IPR011993">
    <property type="entry name" value="PH-like_dom_sf"/>
</dbReference>
<reference evidence="8 9" key="1">
    <citation type="journal article" date="2004" name="Science">
        <title>The Ashbya gossypii genome as a tool for mapping the ancient Saccharomyces cerevisiae genome.</title>
        <authorList>
            <person name="Dietrich F.S."/>
            <person name="Voegeli S."/>
            <person name="Brachat S."/>
            <person name="Lerch A."/>
            <person name="Gates K."/>
            <person name="Steiner S."/>
            <person name="Mohr C."/>
            <person name="Pohlmann R."/>
            <person name="Luedi P."/>
            <person name="Choi S."/>
            <person name="Wing R.A."/>
            <person name="Flavier A."/>
            <person name="Gaffney T.D."/>
            <person name="Philippsen P."/>
        </authorList>
    </citation>
    <scope>NUCLEOTIDE SEQUENCE [LARGE SCALE GENOMIC DNA]</scope>
    <source>
        <strain evidence="9">ATCC 10895 / CBS 109.51 / FGSC 9923 / NRRL Y-1056</strain>
    </source>
</reference>
<gene>
    <name evidence="8" type="ORF">AGOS_AGL293C</name>
</gene>
<feature type="region of interest" description="Disordered" evidence="4">
    <location>
        <begin position="678"/>
        <end position="707"/>
    </location>
</feature>
<evidence type="ECO:0000313" key="9">
    <source>
        <dbReference type="Proteomes" id="UP000000591"/>
    </source>
</evidence>
<feature type="domain" description="SAM" evidence="7">
    <location>
        <begin position="226"/>
        <end position="290"/>
    </location>
</feature>
<dbReference type="InterPro" id="IPR045188">
    <property type="entry name" value="Boi1/Boi2-like"/>
</dbReference>
<dbReference type="GO" id="GO:0005769">
    <property type="term" value="C:early endosome"/>
    <property type="evidence" value="ECO:0000318"/>
    <property type="project" value="GO_Central"/>
</dbReference>
<dbReference type="OrthoDB" id="73680at2759"/>
<evidence type="ECO:0000256" key="3">
    <source>
        <dbReference type="PROSITE-ProRule" id="PRU00192"/>
    </source>
</evidence>
<dbReference type="OMA" id="YYGWMKK"/>
<dbReference type="CDD" id="cd13316">
    <property type="entry name" value="PH_Boi"/>
    <property type="match status" value="1"/>
</dbReference>
<feature type="region of interest" description="Disordered" evidence="4">
    <location>
        <begin position="360"/>
        <end position="392"/>
    </location>
</feature>
<evidence type="ECO:0000259" key="6">
    <source>
        <dbReference type="PROSITE" id="PS50003"/>
    </source>
</evidence>
<evidence type="ECO:0000259" key="5">
    <source>
        <dbReference type="PROSITE" id="PS50002"/>
    </source>
</evidence>
<dbReference type="InterPro" id="IPR001452">
    <property type="entry name" value="SH3_domain"/>
</dbReference>
<dbReference type="AlphaFoldDB" id="Q751J9"/>
<dbReference type="EMBL" id="AE016820">
    <property type="protein sequence ID" value="AAS54198.1"/>
    <property type="molecule type" value="Genomic_DNA"/>
</dbReference>
<feature type="domain" description="PH" evidence="6">
    <location>
        <begin position="732"/>
        <end position="851"/>
    </location>
</feature>
<dbReference type="PROSITE" id="PS50002">
    <property type="entry name" value="SH3"/>
    <property type="match status" value="1"/>
</dbReference>
<evidence type="ECO:0000259" key="7">
    <source>
        <dbReference type="PROSITE" id="PS50105"/>
    </source>
</evidence>
<dbReference type="InterPro" id="IPR013761">
    <property type="entry name" value="SAM/pointed_sf"/>
</dbReference>
<evidence type="ECO:0000256" key="2">
    <source>
        <dbReference type="ARBA" id="ARBA00022553"/>
    </source>
</evidence>
<dbReference type="Pfam" id="PF07647">
    <property type="entry name" value="SAM_2"/>
    <property type="match status" value="1"/>
</dbReference>
<dbReference type="GO" id="GO:0042147">
    <property type="term" value="P:retrograde transport, endosome to Golgi"/>
    <property type="evidence" value="ECO:0000318"/>
    <property type="project" value="GO_Central"/>
</dbReference>
<dbReference type="GO" id="GO:0005829">
    <property type="term" value="C:cytosol"/>
    <property type="evidence" value="ECO:0007669"/>
    <property type="project" value="GOC"/>
</dbReference>
<dbReference type="STRING" id="284811.Q751J9"/>
<reference evidence="9" key="2">
    <citation type="journal article" date="2013" name="G3 (Bethesda)">
        <title>Genomes of Ashbya fungi isolated from insects reveal four mating-type loci, numerous translocations, lack of transposons, and distinct gene duplications.</title>
        <authorList>
            <person name="Dietrich F.S."/>
            <person name="Voegeli S."/>
            <person name="Kuo S."/>
            <person name="Philippsen P."/>
        </authorList>
    </citation>
    <scope>GENOME REANNOTATION</scope>
    <source>
        <strain evidence="9">ATCC 10895 / CBS 109.51 / FGSC 9923 / NRRL Y-1056</strain>
    </source>
</reference>
<feature type="compositionally biased region" description="Polar residues" evidence="4">
    <location>
        <begin position="184"/>
        <end position="211"/>
    </location>
</feature>
<dbReference type="FunCoup" id="Q751J9">
    <property type="interactions" value="114"/>
</dbReference>
<accession>Q751J9</accession>
<dbReference type="RefSeq" id="NP_986374.1">
    <property type="nucleotide sequence ID" value="NM_211436.1"/>
</dbReference>
<dbReference type="Pfam" id="PF00169">
    <property type="entry name" value="PH"/>
    <property type="match status" value="1"/>
</dbReference>
<dbReference type="InterPro" id="IPR035551">
    <property type="entry name" value="Boi1/2_SH3"/>
</dbReference>
<feature type="region of interest" description="Disordered" evidence="4">
    <location>
        <begin position="99"/>
        <end position="123"/>
    </location>
</feature>
<dbReference type="GeneID" id="4622667"/>
<protein>
    <submittedName>
        <fullName evidence="8">AGL293Cp</fullName>
    </submittedName>
</protein>
<dbReference type="InterPro" id="IPR001849">
    <property type="entry name" value="PH_domain"/>
</dbReference>
<dbReference type="InterPro" id="IPR001660">
    <property type="entry name" value="SAM"/>
</dbReference>
<dbReference type="GO" id="GO:0007032">
    <property type="term" value="P:endosome organization"/>
    <property type="evidence" value="ECO:0000318"/>
    <property type="project" value="GO_Central"/>
</dbReference>
<dbReference type="InParanoid" id="Q751J9"/>
<dbReference type="FunFam" id="2.30.29.30:FF:000230">
    <property type="entry name" value="Polarized growth protein (Boi2)"/>
    <property type="match status" value="1"/>
</dbReference>